<keyword evidence="1 8" id="KW-0963">Cytoplasm</keyword>
<evidence type="ECO:0000256" key="4">
    <source>
        <dbReference type="ARBA" id="ARBA00022755"/>
    </source>
</evidence>
<dbReference type="Pfam" id="PF13507">
    <property type="entry name" value="GATase_5"/>
    <property type="match status" value="1"/>
</dbReference>
<dbReference type="PROSITE" id="PS51273">
    <property type="entry name" value="GATASE_TYPE_1"/>
    <property type="match status" value="1"/>
</dbReference>
<dbReference type="GO" id="GO:0004359">
    <property type="term" value="F:glutaminase activity"/>
    <property type="evidence" value="ECO:0007669"/>
    <property type="project" value="UniProtKB-EC"/>
</dbReference>
<gene>
    <name evidence="8 9" type="primary">purQ</name>
    <name evidence="9" type="ORF">ACEN34_01090</name>
</gene>
<dbReference type="EC" id="6.3.5.3" evidence="8"/>
<dbReference type="CDD" id="cd01740">
    <property type="entry name" value="GATase1_FGAR_AT"/>
    <property type="match status" value="1"/>
</dbReference>
<keyword evidence="6 8" id="KW-0067">ATP-binding</keyword>
<evidence type="ECO:0000256" key="2">
    <source>
        <dbReference type="ARBA" id="ARBA00022598"/>
    </source>
</evidence>
<keyword evidence="10" id="KW-1185">Reference proteome</keyword>
<dbReference type="NCBIfam" id="TIGR01737">
    <property type="entry name" value="FGAM_synth_I"/>
    <property type="match status" value="1"/>
</dbReference>
<dbReference type="SMART" id="SM01211">
    <property type="entry name" value="GATase_5"/>
    <property type="match status" value="1"/>
</dbReference>
<name>A0ABW8UA09_9LACO</name>
<keyword evidence="2 8" id="KW-0436">Ligase</keyword>
<comment type="subcellular location">
    <subcellularLocation>
        <location evidence="8">Cytoplasm</location>
    </subcellularLocation>
</comment>
<keyword evidence="7 8" id="KW-0315">Glutamine amidotransferase</keyword>
<feature type="active site" description="Nucleophile" evidence="8">
    <location>
        <position position="86"/>
    </location>
</feature>
<evidence type="ECO:0000256" key="1">
    <source>
        <dbReference type="ARBA" id="ARBA00022490"/>
    </source>
</evidence>
<comment type="catalytic activity">
    <reaction evidence="8">
        <text>L-glutamine + H2O = L-glutamate + NH4(+)</text>
        <dbReference type="Rhea" id="RHEA:15889"/>
        <dbReference type="ChEBI" id="CHEBI:15377"/>
        <dbReference type="ChEBI" id="CHEBI:28938"/>
        <dbReference type="ChEBI" id="CHEBI:29985"/>
        <dbReference type="ChEBI" id="CHEBI:58359"/>
        <dbReference type="EC" id="3.5.1.2"/>
    </reaction>
</comment>
<dbReference type="EC" id="3.5.1.2" evidence="8"/>
<evidence type="ECO:0000313" key="9">
    <source>
        <dbReference type="EMBL" id="MFL2028203.1"/>
    </source>
</evidence>
<dbReference type="RefSeq" id="WP_407136722.1">
    <property type="nucleotide sequence ID" value="NZ_JBGQPK010000002.1"/>
</dbReference>
<dbReference type="SUPFAM" id="SSF52317">
    <property type="entry name" value="Class I glutamine amidotransferase-like"/>
    <property type="match status" value="1"/>
</dbReference>
<comment type="catalytic activity">
    <reaction evidence="8">
        <text>N(2)-formyl-N(1)-(5-phospho-beta-D-ribosyl)glycinamide + L-glutamine + ATP + H2O = 2-formamido-N(1)-(5-O-phospho-beta-D-ribosyl)acetamidine + L-glutamate + ADP + phosphate + H(+)</text>
        <dbReference type="Rhea" id="RHEA:17129"/>
        <dbReference type="ChEBI" id="CHEBI:15377"/>
        <dbReference type="ChEBI" id="CHEBI:15378"/>
        <dbReference type="ChEBI" id="CHEBI:29985"/>
        <dbReference type="ChEBI" id="CHEBI:30616"/>
        <dbReference type="ChEBI" id="CHEBI:43474"/>
        <dbReference type="ChEBI" id="CHEBI:58359"/>
        <dbReference type="ChEBI" id="CHEBI:147286"/>
        <dbReference type="ChEBI" id="CHEBI:147287"/>
        <dbReference type="ChEBI" id="CHEBI:456216"/>
        <dbReference type="EC" id="6.3.5.3"/>
    </reaction>
</comment>
<dbReference type="PIRSF" id="PIRSF001586">
    <property type="entry name" value="FGAM_synth_I"/>
    <property type="match status" value="1"/>
</dbReference>
<dbReference type="Proteomes" id="UP001625389">
    <property type="component" value="Unassembled WGS sequence"/>
</dbReference>
<evidence type="ECO:0000256" key="5">
    <source>
        <dbReference type="ARBA" id="ARBA00022801"/>
    </source>
</evidence>
<dbReference type="EMBL" id="JBGQPK010000002">
    <property type="protein sequence ID" value="MFL2028203.1"/>
    <property type="molecule type" value="Genomic_DNA"/>
</dbReference>
<dbReference type="HAMAP" id="MF_00421">
    <property type="entry name" value="PurQ"/>
    <property type="match status" value="1"/>
</dbReference>
<dbReference type="PANTHER" id="PTHR47552">
    <property type="entry name" value="PHOSPHORIBOSYLFORMYLGLYCINAMIDINE SYNTHASE SUBUNIT PURQ"/>
    <property type="match status" value="1"/>
</dbReference>
<evidence type="ECO:0000256" key="6">
    <source>
        <dbReference type="ARBA" id="ARBA00022840"/>
    </source>
</evidence>
<feature type="active site" evidence="8">
    <location>
        <position position="196"/>
    </location>
</feature>
<comment type="function">
    <text evidence="8">Part of the phosphoribosylformylglycinamidine synthase complex involved in the purines biosynthetic pathway. Catalyzes the ATP-dependent conversion of formylglycinamide ribonucleotide (FGAR) and glutamine to yield formylglycinamidine ribonucleotide (FGAM) and glutamate. The FGAM synthase complex is composed of three subunits. PurQ produces an ammonia molecule by converting glutamine to glutamate. PurL transfers the ammonia molecule to FGAR to form FGAM in an ATP-dependent manner. PurS interacts with PurQ and PurL and is thought to assist in the transfer of the ammonia molecule from PurQ to PurL.</text>
</comment>
<proteinExistence type="inferred from homology"/>
<evidence type="ECO:0000256" key="8">
    <source>
        <dbReference type="HAMAP-Rule" id="MF_00421"/>
    </source>
</evidence>
<feature type="active site" evidence="8">
    <location>
        <position position="194"/>
    </location>
</feature>
<dbReference type="InterPro" id="IPR010075">
    <property type="entry name" value="PRibForGlyAmidine_synth_PurQ"/>
</dbReference>
<evidence type="ECO:0000256" key="7">
    <source>
        <dbReference type="ARBA" id="ARBA00022962"/>
    </source>
</evidence>
<comment type="caution">
    <text evidence="9">The sequence shown here is derived from an EMBL/GenBank/DDBJ whole genome shotgun (WGS) entry which is preliminary data.</text>
</comment>
<protein>
    <recommendedName>
        <fullName evidence="8">Phosphoribosylformylglycinamidine synthase subunit PurQ</fullName>
        <shortName evidence="8">FGAM synthase</shortName>
        <ecNumber evidence="8">6.3.5.3</ecNumber>
    </recommendedName>
    <alternativeName>
        <fullName evidence="8">Formylglycinamide ribonucleotide amidotransferase subunit I</fullName>
        <shortName evidence="8">FGAR amidotransferase I</shortName>
        <shortName evidence="8">FGAR-AT I</shortName>
    </alternativeName>
    <alternativeName>
        <fullName evidence="8">Glutaminase PurQ</fullName>
        <ecNumber evidence="8">3.5.1.2</ecNumber>
    </alternativeName>
    <alternativeName>
        <fullName evidence="8">Phosphoribosylformylglycinamidine synthase subunit I</fullName>
    </alternativeName>
</protein>
<keyword evidence="4 8" id="KW-0658">Purine biosynthesis</keyword>
<dbReference type="NCBIfam" id="NF002957">
    <property type="entry name" value="PRK03619.1"/>
    <property type="match status" value="1"/>
</dbReference>
<sequence>MKFAVIQFPGSNCDQDLMAALRDVCQQDVQLISYQSTDLSAFAAVLLPGGFSYGDYLRGGAIARFAPIMGAVQQFAAGGGLVIGICNGFQILTEAGLLPGVLQRNQGADFICQSAALTVANAKTSFTSAYADQQSIQLPIAHGEGNYYCDDATLAQLKAEQRIVFTYQDNPNGSRANIAGITNQAGNVLGMMPHPERAVEALLGSEDGRGLFQSMIQTLTDKVVPV</sequence>
<dbReference type="PANTHER" id="PTHR47552:SF1">
    <property type="entry name" value="PHOSPHORIBOSYLFORMYLGLYCINAMIDINE SYNTHASE SUBUNIT PURQ"/>
    <property type="match status" value="1"/>
</dbReference>
<evidence type="ECO:0000256" key="3">
    <source>
        <dbReference type="ARBA" id="ARBA00022741"/>
    </source>
</evidence>
<dbReference type="Gene3D" id="3.40.50.880">
    <property type="match status" value="1"/>
</dbReference>
<dbReference type="GO" id="GO:0004642">
    <property type="term" value="F:phosphoribosylformylglycinamidine synthase activity"/>
    <property type="evidence" value="ECO:0007669"/>
    <property type="project" value="UniProtKB-EC"/>
</dbReference>
<organism evidence="9 10">
    <name type="scientific">Loigolactobacillus zhaoyuanensis</name>
    <dbReference type="NCBI Taxonomy" id="2486017"/>
    <lineage>
        <taxon>Bacteria</taxon>
        <taxon>Bacillati</taxon>
        <taxon>Bacillota</taxon>
        <taxon>Bacilli</taxon>
        <taxon>Lactobacillales</taxon>
        <taxon>Lactobacillaceae</taxon>
        <taxon>Loigolactobacillus</taxon>
    </lineage>
</organism>
<comment type="pathway">
    <text evidence="8">Purine metabolism; IMP biosynthesis via de novo pathway; 5-amino-1-(5-phospho-D-ribosyl)imidazole from N(2)-formyl-N(1)-(5-phospho-D-ribosyl)glycinamide: step 1/2.</text>
</comment>
<dbReference type="InterPro" id="IPR029062">
    <property type="entry name" value="Class_I_gatase-like"/>
</dbReference>
<comment type="subunit">
    <text evidence="8">Part of the FGAM synthase complex composed of 1 PurL, 1 PurQ and 2 PurS subunits.</text>
</comment>
<evidence type="ECO:0000313" key="10">
    <source>
        <dbReference type="Proteomes" id="UP001625389"/>
    </source>
</evidence>
<keyword evidence="5 8" id="KW-0378">Hydrolase</keyword>
<reference evidence="9 10" key="1">
    <citation type="submission" date="2024-08" db="EMBL/GenBank/DDBJ databases">
        <authorList>
            <person name="Arias E."/>
        </authorList>
    </citation>
    <scope>NUCLEOTIDE SEQUENCE [LARGE SCALE GENOMIC DNA]</scope>
    <source>
        <strain evidence="9 10">FAM 25317</strain>
    </source>
</reference>
<keyword evidence="3 8" id="KW-0547">Nucleotide-binding</keyword>
<accession>A0ABW8UA09</accession>